<dbReference type="InterPro" id="IPR036614">
    <property type="entry name" value="RusA-like_sf"/>
</dbReference>
<dbReference type="GO" id="GO:0006281">
    <property type="term" value="P:DNA repair"/>
    <property type="evidence" value="ECO:0007669"/>
    <property type="project" value="InterPro"/>
</dbReference>
<proteinExistence type="predicted"/>
<dbReference type="AlphaFoldDB" id="A0A177ZQ22"/>
<dbReference type="Gene3D" id="3.30.1330.70">
    <property type="entry name" value="Holliday junction resolvase RusA"/>
    <property type="match status" value="1"/>
</dbReference>
<dbReference type="OrthoDB" id="2087700at2"/>
<dbReference type="SUPFAM" id="SSF103084">
    <property type="entry name" value="Holliday junction resolvase RusA"/>
    <property type="match status" value="1"/>
</dbReference>
<protein>
    <submittedName>
        <fullName evidence="1">Holliday junction resolvase</fullName>
    </submittedName>
</protein>
<reference evidence="1 2" key="1">
    <citation type="submission" date="2015-05" db="EMBL/GenBank/DDBJ databases">
        <title>Comparison of genome.</title>
        <authorList>
            <person name="Zheng Z."/>
            <person name="Sun M."/>
        </authorList>
    </citation>
    <scope>NUCLEOTIDE SEQUENCE [LARGE SCALE GENOMIC DNA]</scope>
    <source>
        <strain evidence="1 2">G25-74</strain>
    </source>
</reference>
<dbReference type="Pfam" id="PF05866">
    <property type="entry name" value="RusA"/>
    <property type="match status" value="1"/>
</dbReference>
<gene>
    <name evidence="1" type="ORF">ABB05_12910</name>
</gene>
<dbReference type="GO" id="GO:0006310">
    <property type="term" value="P:DNA recombination"/>
    <property type="evidence" value="ECO:0007669"/>
    <property type="project" value="InterPro"/>
</dbReference>
<dbReference type="PATRIC" id="fig|217031.6.peg.2776"/>
<keyword evidence="2" id="KW-1185">Reference proteome</keyword>
<name>A0A177ZQ22_9BACI</name>
<comment type="caution">
    <text evidence="1">The sequence shown here is derived from an EMBL/GenBank/DDBJ whole genome shotgun (WGS) entry which is preliminary data.</text>
</comment>
<dbReference type="GO" id="GO:0000287">
    <property type="term" value="F:magnesium ion binding"/>
    <property type="evidence" value="ECO:0007669"/>
    <property type="project" value="InterPro"/>
</dbReference>
<dbReference type="RefSeq" id="WP_064468268.1">
    <property type="nucleotide sequence ID" value="NZ_LDJR01000052.1"/>
</dbReference>
<evidence type="ECO:0000313" key="2">
    <source>
        <dbReference type="Proteomes" id="UP000077881"/>
    </source>
</evidence>
<accession>A0A177ZQ22</accession>
<dbReference type="EMBL" id="LDJR01000052">
    <property type="protein sequence ID" value="OAK70076.1"/>
    <property type="molecule type" value="Genomic_DNA"/>
</dbReference>
<dbReference type="Proteomes" id="UP000077881">
    <property type="component" value="Unassembled WGS sequence"/>
</dbReference>
<organism evidence="1 2">
    <name type="scientific">Lederbergia galactosidilytica</name>
    <dbReference type="NCBI Taxonomy" id="217031"/>
    <lineage>
        <taxon>Bacteria</taxon>
        <taxon>Bacillati</taxon>
        <taxon>Bacillota</taxon>
        <taxon>Bacilli</taxon>
        <taxon>Bacillales</taxon>
        <taxon>Bacillaceae</taxon>
        <taxon>Lederbergia</taxon>
    </lineage>
</organism>
<sequence>MVEFTIHGELPNLNEIIAVSKKHWSSYSRMKKTYTHLVKLHARNLPKIEQADFEITWYCKDRRQDKDNVIAGQKFIFDGLVDAGVLINDGWSQIGDIKHTFEVDKKNPRVEVRIEEVS</sequence>
<dbReference type="InterPro" id="IPR008822">
    <property type="entry name" value="Endonuclease_RusA-like"/>
</dbReference>
<evidence type="ECO:0000313" key="1">
    <source>
        <dbReference type="EMBL" id="OAK70076.1"/>
    </source>
</evidence>
<dbReference type="STRING" id="217031.ABB05_12910"/>